<dbReference type="InterPro" id="IPR009061">
    <property type="entry name" value="DNA-bd_dom_put_sf"/>
</dbReference>
<evidence type="ECO:0000313" key="3">
    <source>
        <dbReference type="Proteomes" id="UP000192772"/>
    </source>
</evidence>
<evidence type="ECO:0000313" key="2">
    <source>
        <dbReference type="EMBL" id="ORA66027.1"/>
    </source>
</evidence>
<comment type="caution">
    <text evidence="2">The sequence shown here is derived from an EMBL/GenBank/DDBJ whole genome shotgun (WGS) entry which is preliminary data.</text>
</comment>
<dbReference type="RefSeq" id="WP_083042996.1">
    <property type="nucleotide sequence ID" value="NZ_MVHP01000011.1"/>
</dbReference>
<organism evidence="2 3">
    <name type="scientific">Mycolicibacterium elephantis</name>
    <dbReference type="NCBI Taxonomy" id="81858"/>
    <lineage>
        <taxon>Bacteria</taxon>
        <taxon>Bacillati</taxon>
        <taxon>Actinomycetota</taxon>
        <taxon>Actinomycetes</taxon>
        <taxon>Mycobacteriales</taxon>
        <taxon>Mycobacteriaceae</taxon>
        <taxon>Mycolicibacterium</taxon>
    </lineage>
</organism>
<dbReference type="SUPFAM" id="SSF46955">
    <property type="entry name" value="Putative DNA-binding domain"/>
    <property type="match status" value="1"/>
</dbReference>
<dbReference type="NCBIfam" id="TIGR01764">
    <property type="entry name" value="excise"/>
    <property type="match status" value="1"/>
</dbReference>
<proteinExistence type="predicted"/>
<dbReference type="EMBL" id="MVHP01000011">
    <property type="protein sequence ID" value="ORA66027.1"/>
    <property type="molecule type" value="Genomic_DNA"/>
</dbReference>
<protein>
    <recommendedName>
        <fullName evidence="1">Helix-turn-helix domain-containing protein</fullName>
    </recommendedName>
</protein>
<dbReference type="InterPro" id="IPR041657">
    <property type="entry name" value="HTH_17"/>
</dbReference>
<evidence type="ECO:0000259" key="1">
    <source>
        <dbReference type="Pfam" id="PF12728"/>
    </source>
</evidence>
<dbReference type="AlphaFoldDB" id="A0A1X0D0T7"/>
<dbReference type="GO" id="GO:0003677">
    <property type="term" value="F:DNA binding"/>
    <property type="evidence" value="ECO:0007669"/>
    <property type="project" value="InterPro"/>
</dbReference>
<dbReference type="STRING" id="81858.BST23_11915"/>
<dbReference type="Proteomes" id="UP000192772">
    <property type="component" value="Unassembled WGS sequence"/>
</dbReference>
<gene>
    <name evidence="2" type="ORF">BST23_11915</name>
</gene>
<reference evidence="2 3" key="1">
    <citation type="submission" date="2017-02" db="EMBL/GenBank/DDBJ databases">
        <title>The new phylogeny of genus Mycobacterium.</title>
        <authorList>
            <person name="Tortoli E."/>
            <person name="Trovato A."/>
            <person name="Cirillo D.M."/>
        </authorList>
    </citation>
    <scope>NUCLEOTIDE SEQUENCE [LARGE SCALE GENOMIC DNA]</scope>
    <source>
        <strain evidence="2 3">FI-09383</strain>
    </source>
</reference>
<accession>A0A1X0D0T7</accession>
<dbReference type="InterPro" id="IPR010093">
    <property type="entry name" value="SinI_DNA-bd"/>
</dbReference>
<feature type="domain" description="Helix-turn-helix" evidence="1">
    <location>
        <begin position="15"/>
        <end position="62"/>
    </location>
</feature>
<name>A0A1X0D0T7_9MYCO</name>
<sequence>MSTKATGSAALPTLISIASAAKYANVHARTIRRWLAAGHLTGYRVGPRLLRVNADELARLLQPVGGGAA</sequence>
<dbReference type="Pfam" id="PF12728">
    <property type="entry name" value="HTH_17"/>
    <property type="match status" value="1"/>
</dbReference>
<dbReference type="OrthoDB" id="4870800at2"/>